<keyword evidence="10" id="KW-1185">Reference proteome</keyword>
<reference evidence="10" key="1">
    <citation type="submission" date="2016-10" db="EMBL/GenBank/DDBJ databases">
        <authorList>
            <person name="Varghese N."/>
            <person name="Submissions S."/>
        </authorList>
    </citation>
    <scope>NUCLEOTIDE SEQUENCE [LARGE SCALE GENOMIC DNA]</scope>
    <source>
        <strain evidence="10">DSM 24450</strain>
    </source>
</reference>
<name>A0A1I6Q9G6_9FLAO</name>
<evidence type="ECO:0000256" key="2">
    <source>
        <dbReference type="ARBA" id="ARBA00006275"/>
    </source>
</evidence>
<evidence type="ECO:0000256" key="3">
    <source>
        <dbReference type="ARBA" id="ARBA00022729"/>
    </source>
</evidence>
<dbReference type="EMBL" id="FOZP01000003">
    <property type="protein sequence ID" value="SFS48940.1"/>
    <property type="molecule type" value="Genomic_DNA"/>
</dbReference>
<dbReference type="Proteomes" id="UP000199312">
    <property type="component" value="Unassembled WGS sequence"/>
</dbReference>
<evidence type="ECO:0000313" key="9">
    <source>
        <dbReference type="EMBL" id="SFS48940.1"/>
    </source>
</evidence>
<protein>
    <submittedName>
        <fullName evidence="9">Starch-binding associating with outer membrane</fullName>
    </submittedName>
</protein>
<dbReference type="PROSITE" id="PS51257">
    <property type="entry name" value="PROKAR_LIPOPROTEIN"/>
    <property type="match status" value="1"/>
</dbReference>
<dbReference type="GO" id="GO:0009279">
    <property type="term" value="C:cell outer membrane"/>
    <property type="evidence" value="ECO:0007669"/>
    <property type="project" value="UniProtKB-SubCell"/>
</dbReference>
<evidence type="ECO:0000256" key="6">
    <source>
        <dbReference type="SAM" id="SignalP"/>
    </source>
</evidence>
<dbReference type="AlphaFoldDB" id="A0A1I6Q9G6"/>
<dbReference type="InterPro" id="IPR033985">
    <property type="entry name" value="SusD-like_N"/>
</dbReference>
<dbReference type="InterPro" id="IPR011990">
    <property type="entry name" value="TPR-like_helical_dom_sf"/>
</dbReference>
<evidence type="ECO:0000256" key="5">
    <source>
        <dbReference type="ARBA" id="ARBA00023237"/>
    </source>
</evidence>
<dbReference type="Pfam" id="PF07980">
    <property type="entry name" value="SusD_RagB"/>
    <property type="match status" value="1"/>
</dbReference>
<dbReference type="STRING" id="593133.SAMN04488006_1637"/>
<accession>A0A1I6Q9G6</accession>
<organism evidence="9 10">
    <name type="scientific">Lutibacter maritimus</name>
    <dbReference type="NCBI Taxonomy" id="593133"/>
    <lineage>
        <taxon>Bacteria</taxon>
        <taxon>Pseudomonadati</taxon>
        <taxon>Bacteroidota</taxon>
        <taxon>Flavobacteriia</taxon>
        <taxon>Flavobacteriales</taxon>
        <taxon>Flavobacteriaceae</taxon>
        <taxon>Lutibacter</taxon>
    </lineage>
</organism>
<comment type="similarity">
    <text evidence="2">Belongs to the SusD family.</text>
</comment>
<sequence>MKYINTLKKLTFIFVALLFFTACNNKLDELPENRSFTEETDYTNSTDMILPLIGAYAEFQSRGWEEFPLISVRGDDVNAGGLGDQQDFSEADKYNYNKDYWMYNSLWQNYYGDIIKMHSAIEQIELYKENGGDATLANQYIAEVKTLRAFLLFQLSRVWGDIFITTSSDPSDLLVASLSTKDEVMQHISNQMEEAITSLPDIRPNQRTDIRGGVTKYTALAIKALANLELKNYQGVADATSKIISSGKFNLEPDFYELFKLDGKLNNENLLELQYSDFGQGAGSTQSYLFAFFGPQGWTPNVAGSNSGWGFYEPSLKYIKFMLSRNETIRLETSVLFTNRGIEAIKSDPAYATIPSWITNTTRDGDVINDYARALFASGKHYLPSNQLTPGRKDYGTNKNLTCIRYAEVLLMHAEAITQGATGTGMTADQAVNEVRLRAGLNSLSGVTNAQVMNEKFAELAMEWGTRYYDMIRLENYNELNYDGRAFSEDKKFLPYPQTQVDKLPILRSNE</sequence>
<feature type="signal peptide" evidence="6">
    <location>
        <begin position="1"/>
        <end position="24"/>
    </location>
</feature>
<dbReference type="Gene3D" id="1.25.40.390">
    <property type="match status" value="1"/>
</dbReference>
<keyword evidence="3 6" id="KW-0732">Signal</keyword>
<dbReference type="Pfam" id="PF14322">
    <property type="entry name" value="SusD-like_3"/>
    <property type="match status" value="1"/>
</dbReference>
<dbReference type="RefSeq" id="WP_090224677.1">
    <property type="nucleotide sequence ID" value="NZ_FOZP01000003.1"/>
</dbReference>
<proteinExistence type="inferred from homology"/>
<dbReference type="SUPFAM" id="SSF48452">
    <property type="entry name" value="TPR-like"/>
    <property type="match status" value="1"/>
</dbReference>
<feature type="domain" description="SusD-like N-terminal" evidence="8">
    <location>
        <begin position="47"/>
        <end position="203"/>
    </location>
</feature>
<dbReference type="OrthoDB" id="5694214at2"/>
<feature type="chain" id="PRO_5011613456" evidence="6">
    <location>
        <begin position="25"/>
        <end position="511"/>
    </location>
</feature>
<gene>
    <name evidence="9" type="ORF">SAMN04488006_1637</name>
</gene>
<keyword evidence="5" id="KW-0998">Cell outer membrane</keyword>
<feature type="domain" description="RagB/SusD" evidence="7">
    <location>
        <begin position="268"/>
        <end position="486"/>
    </location>
</feature>
<keyword evidence="4" id="KW-0472">Membrane</keyword>
<comment type="subcellular location">
    <subcellularLocation>
        <location evidence="1">Cell outer membrane</location>
    </subcellularLocation>
</comment>
<dbReference type="InterPro" id="IPR012944">
    <property type="entry name" value="SusD_RagB_dom"/>
</dbReference>
<evidence type="ECO:0000259" key="7">
    <source>
        <dbReference type="Pfam" id="PF07980"/>
    </source>
</evidence>
<evidence type="ECO:0000259" key="8">
    <source>
        <dbReference type="Pfam" id="PF14322"/>
    </source>
</evidence>
<evidence type="ECO:0000256" key="4">
    <source>
        <dbReference type="ARBA" id="ARBA00023136"/>
    </source>
</evidence>
<evidence type="ECO:0000256" key="1">
    <source>
        <dbReference type="ARBA" id="ARBA00004442"/>
    </source>
</evidence>
<evidence type="ECO:0000313" key="10">
    <source>
        <dbReference type="Proteomes" id="UP000199312"/>
    </source>
</evidence>